<dbReference type="Proteomes" id="UP001228049">
    <property type="component" value="Unassembled WGS sequence"/>
</dbReference>
<feature type="region of interest" description="Disordered" evidence="1">
    <location>
        <begin position="1"/>
        <end position="24"/>
    </location>
</feature>
<keyword evidence="2" id="KW-1133">Transmembrane helix</keyword>
<feature type="compositionally biased region" description="Polar residues" evidence="1">
    <location>
        <begin position="102"/>
        <end position="114"/>
    </location>
</feature>
<reference evidence="3" key="1">
    <citation type="submission" date="2023-04" db="EMBL/GenBank/DDBJ databases">
        <title>Chromosome-level genome of Chaenocephalus aceratus.</title>
        <authorList>
            <person name="Park H."/>
        </authorList>
    </citation>
    <scope>NUCLEOTIDE SEQUENCE</scope>
    <source>
        <strain evidence="3">DE</strain>
        <tissue evidence="3">Muscle</tissue>
    </source>
</reference>
<name>A0AAD9CVB2_DISEL</name>
<evidence type="ECO:0000313" key="4">
    <source>
        <dbReference type="Proteomes" id="UP001228049"/>
    </source>
</evidence>
<protein>
    <submittedName>
        <fullName evidence="3">Phosphoribosyl-ATP pyrophosphatase</fullName>
    </submittedName>
</protein>
<feature type="non-terminal residue" evidence="3">
    <location>
        <position position="1"/>
    </location>
</feature>
<feature type="region of interest" description="Disordered" evidence="1">
    <location>
        <begin position="93"/>
        <end position="114"/>
    </location>
</feature>
<evidence type="ECO:0000313" key="3">
    <source>
        <dbReference type="EMBL" id="KAK1906224.1"/>
    </source>
</evidence>
<sequence>VTLKEPTSPASPPSSSSSKTLLRATRKPPAGVIVGGVLVPGRKRLMTAGDFWMPTNYCPEEQTAVATIFFSFTAISVLLLFLQTSSRLTEGVRRESGWGSLSPRSYSLGESLQR</sequence>
<comment type="caution">
    <text evidence="3">The sequence shown here is derived from an EMBL/GenBank/DDBJ whole genome shotgun (WGS) entry which is preliminary data.</text>
</comment>
<keyword evidence="4" id="KW-1185">Reference proteome</keyword>
<feature type="non-terminal residue" evidence="3">
    <location>
        <position position="114"/>
    </location>
</feature>
<organism evidence="3 4">
    <name type="scientific">Dissostichus eleginoides</name>
    <name type="common">Patagonian toothfish</name>
    <name type="synonym">Dissostichus amissus</name>
    <dbReference type="NCBI Taxonomy" id="100907"/>
    <lineage>
        <taxon>Eukaryota</taxon>
        <taxon>Metazoa</taxon>
        <taxon>Chordata</taxon>
        <taxon>Craniata</taxon>
        <taxon>Vertebrata</taxon>
        <taxon>Euteleostomi</taxon>
        <taxon>Actinopterygii</taxon>
        <taxon>Neopterygii</taxon>
        <taxon>Teleostei</taxon>
        <taxon>Neoteleostei</taxon>
        <taxon>Acanthomorphata</taxon>
        <taxon>Eupercaria</taxon>
        <taxon>Perciformes</taxon>
        <taxon>Notothenioidei</taxon>
        <taxon>Nototheniidae</taxon>
        <taxon>Dissostichus</taxon>
    </lineage>
</organism>
<evidence type="ECO:0000256" key="2">
    <source>
        <dbReference type="SAM" id="Phobius"/>
    </source>
</evidence>
<dbReference type="AlphaFoldDB" id="A0AAD9CVB2"/>
<gene>
    <name evidence="3" type="ORF">KUDE01_008626</name>
</gene>
<keyword evidence="2" id="KW-0472">Membrane</keyword>
<evidence type="ECO:0000256" key="1">
    <source>
        <dbReference type="SAM" id="MobiDB-lite"/>
    </source>
</evidence>
<proteinExistence type="predicted"/>
<accession>A0AAD9CVB2</accession>
<keyword evidence="2" id="KW-0812">Transmembrane</keyword>
<feature type="transmembrane region" description="Helical" evidence="2">
    <location>
        <begin position="63"/>
        <end position="82"/>
    </location>
</feature>
<dbReference type="EMBL" id="JASDAP010000001">
    <property type="protein sequence ID" value="KAK1906224.1"/>
    <property type="molecule type" value="Genomic_DNA"/>
</dbReference>